<dbReference type="Pfam" id="PF22398">
    <property type="entry name" value="DUF6978"/>
    <property type="match status" value="1"/>
</dbReference>
<dbReference type="InterPro" id="IPR053916">
    <property type="entry name" value="DUF6978"/>
</dbReference>
<organism evidence="1 2">
    <name type="scientific">Listeria aquatica FSL S10-1188</name>
    <dbReference type="NCBI Taxonomy" id="1265818"/>
    <lineage>
        <taxon>Bacteria</taxon>
        <taxon>Bacillati</taxon>
        <taxon>Bacillota</taxon>
        <taxon>Bacilli</taxon>
        <taxon>Bacillales</taxon>
        <taxon>Listeriaceae</taxon>
        <taxon>Listeria</taxon>
    </lineage>
</organism>
<dbReference type="RefSeq" id="WP_052008507.1">
    <property type="nucleotide sequence ID" value="NZ_AOCG01000008.1"/>
</dbReference>
<accession>W7AZD4</accession>
<dbReference type="EMBL" id="AOCG01000008">
    <property type="protein sequence ID" value="EUJ18972.1"/>
    <property type="molecule type" value="Genomic_DNA"/>
</dbReference>
<dbReference type="AlphaFoldDB" id="W7AZD4"/>
<protein>
    <submittedName>
        <fullName evidence="1">Putative prophage protein</fullName>
    </submittedName>
</protein>
<evidence type="ECO:0000313" key="2">
    <source>
        <dbReference type="Proteomes" id="UP000019246"/>
    </source>
</evidence>
<reference evidence="1 2" key="1">
    <citation type="journal article" date="2014" name="Int. J. Syst. Evol. Microbiol.">
        <title>Listeria floridensis sp. nov., Listeria aquatica sp. nov., Listeria cornellensis sp. nov., Listeria riparia sp. nov. and Listeria grandensis sp. nov., from agricultural and natural environments.</title>
        <authorList>
            <person name="den Bakker H.C."/>
            <person name="Warchocki S."/>
            <person name="Wright E.M."/>
            <person name="Allred A.F."/>
            <person name="Ahlstrom C."/>
            <person name="Manuel C.S."/>
            <person name="Stasiewicz M.J."/>
            <person name="Burrell A."/>
            <person name="Roof S."/>
            <person name="Strawn L."/>
            <person name="Fortes E.D."/>
            <person name="Nightingale K.K."/>
            <person name="Kephart D."/>
            <person name="Wiedmann M."/>
        </authorList>
    </citation>
    <scope>NUCLEOTIDE SEQUENCE [LARGE SCALE GENOMIC DNA]</scope>
    <source>
        <strain evidence="1 2">FSL S10-1188</strain>
    </source>
</reference>
<dbReference type="Proteomes" id="UP000019246">
    <property type="component" value="Unassembled WGS sequence"/>
</dbReference>
<sequence>MLTNEDIRNLIASFKQINDPFLQKIWLPDNGEKSSLKLQSNLTTFTVDLNRAGRKAPKCTFQLREDLHRDTKLIRLDLCGPAHENPNGDFEYANQIIACPHIHIADEKYGDSIAYPLNENYAKMYLTSEELEDIAVVFRKFLERIHVVKLDKFEIYVNTTILY</sequence>
<gene>
    <name evidence="1" type="ORF">MAQA_07748</name>
</gene>
<dbReference type="PATRIC" id="fig|1265818.5.peg.1552"/>
<keyword evidence="2" id="KW-1185">Reference proteome</keyword>
<dbReference type="OrthoDB" id="1550866at2"/>
<name>W7AZD4_9LIST</name>
<dbReference type="STRING" id="1265818.MAQA_07748"/>
<comment type="caution">
    <text evidence="1">The sequence shown here is derived from an EMBL/GenBank/DDBJ whole genome shotgun (WGS) entry which is preliminary data.</text>
</comment>
<evidence type="ECO:0000313" key="1">
    <source>
        <dbReference type="EMBL" id="EUJ18972.1"/>
    </source>
</evidence>
<proteinExistence type="predicted"/>